<name>A0A9P9KUQ4_FUSSL</name>
<keyword evidence="1" id="KW-0812">Transmembrane</keyword>
<organism evidence="2 3">
    <name type="scientific">Fusarium solani</name>
    <name type="common">Filamentous fungus</name>
    <dbReference type="NCBI Taxonomy" id="169388"/>
    <lineage>
        <taxon>Eukaryota</taxon>
        <taxon>Fungi</taxon>
        <taxon>Dikarya</taxon>
        <taxon>Ascomycota</taxon>
        <taxon>Pezizomycotina</taxon>
        <taxon>Sordariomycetes</taxon>
        <taxon>Hypocreomycetidae</taxon>
        <taxon>Hypocreales</taxon>
        <taxon>Nectriaceae</taxon>
        <taxon>Fusarium</taxon>
        <taxon>Fusarium solani species complex</taxon>
    </lineage>
</organism>
<evidence type="ECO:0000313" key="3">
    <source>
        <dbReference type="Proteomes" id="UP000736672"/>
    </source>
</evidence>
<sequence length="408" mass="46304">MSGRLKITSRIPACYHTIHAADQQRPFSNPGLQIHSRMLSCNEGEAQMLADELLGAPSYSNSTSPVFGAFFKHYNGVLSPSTFGDAITEIESPVLKSHKDVLSCVQILRSNPTLTFDKFLDLAFSGRGARPAEKEYAARAVVSAAFMVNCASKDYYSEGFQSSSTMRVKWEPNQGFADFLEKAFTTNQMPVLDQDSKRAIPYRGSLKAWKLVKRNKIKIRPTNNLIDHLLYDPKDRVLHVFHQTMFLQSQIKRCKTVDFDMDFEESLKLGILPPRLLFETLVTIHCILFPVASIGNKRSMRLLKKLIKKEGFDPEATWVEFVRPIPDDLSFTYWGPRLAELYDVVKRPRPTNSLVSWFERHTSERNALTVAIIGLFLSVLLGLLSLVVGILQLIVAWLAWKDDQKRND</sequence>
<dbReference type="Proteomes" id="UP000736672">
    <property type="component" value="Unassembled WGS sequence"/>
</dbReference>
<gene>
    <name evidence="2" type="ORF">B0J15DRAFT_533987</name>
</gene>
<feature type="transmembrane region" description="Helical" evidence="1">
    <location>
        <begin position="367"/>
        <end position="400"/>
    </location>
</feature>
<keyword evidence="1" id="KW-1133">Transmembrane helix</keyword>
<accession>A0A9P9KUQ4</accession>
<keyword evidence="1" id="KW-0472">Membrane</keyword>
<evidence type="ECO:0000256" key="1">
    <source>
        <dbReference type="SAM" id="Phobius"/>
    </source>
</evidence>
<dbReference type="OrthoDB" id="5428890at2759"/>
<evidence type="ECO:0000313" key="2">
    <source>
        <dbReference type="EMBL" id="KAH7268797.1"/>
    </source>
</evidence>
<proteinExistence type="predicted"/>
<protein>
    <submittedName>
        <fullName evidence="2">Uncharacterized protein</fullName>
    </submittedName>
</protein>
<keyword evidence="3" id="KW-1185">Reference proteome</keyword>
<reference evidence="2" key="1">
    <citation type="journal article" date="2021" name="Nat. Commun.">
        <title>Genetic determinants of endophytism in the Arabidopsis root mycobiome.</title>
        <authorList>
            <person name="Mesny F."/>
            <person name="Miyauchi S."/>
            <person name="Thiergart T."/>
            <person name="Pickel B."/>
            <person name="Atanasova L."/>
            <person name="Karlsson M."/>
            <person name="Huettel B."/>
            <person name="Barry K.W."/>
            <person name="Haridas S."/>
            <person name="Chen C."/>
            <person name="Bauer D."/>
            <person name="Andreopoulos W."/>
            <person name="Pangilinan J."/>
            <person name="LaButti K."/>
            <person name="Riley R."/>
            <person name="Lipzen A."/>
            <person name="Clum A."/>
            <person name="Drula E."/>
            <person name="Henrissat B."/>
            <person name="Kohler A."/>
            <person name="Grigoriev I.V."/>
            <person name="Martin F.M."/>
            <person name="Hacquard S."/>
        </authorList>
    </citation>
    <scope>NUCLEOTIDE SEQUENCE</scope>
    <source>
        <strain evidence="2">FSSC 5 MPI-SDFR-AT-0091</strain>
    </source>
</reference>
<comment type="caution">
    <text evidence="2">The sequence shown here is derived from an EMBL/GenBank/DDBJ whole genome shotgun (WGS) entry which is preliminary data.</text>
</comment>
<dbReference type="EMBL" id="JAGTJS010000005">
    <property type="protein sequence ID" value="KAH7268797.1"/>
    <property type="molecule type" value="Genomic_DNA"/>
</dbReference>
<dbReference type="AlphaFoldDB" id="A0A9P9KUQ4"/>
<feature type="transmembrane region" description="Helical" evidence="1">
    <location>
        <begin position="276"/>
        <end position="295"/>
    </location>
</feature>